<dbReference type="InterPro" id="IPR041522">
    <property type="entry name" value="CdaR_GGDEF"/>
</dbReference>
<dbReference type="PANTHER" id="PTHR33744">
    <property type="entry name" value="CARBOHYDRATE DIACID REGULATOR"/>
    <property type="match status" value="1"/>
</dbReference>
<sequence>MAQEADAGSDAGSDAQAQEQIVAWVQAYAARTARRSELDAFVTRVDDTIMAAIPEIARDPALVLDLHASTRAQFQIFLSLLERPAQEVLLPPQAVDLALSLARRQLDLGVLLQVYRSASSAVWEYFTEVVRTADTEGLDRTDLLVYLWSHGGAWINGAVEQLIGVFSAEREATLQGAIARRSEVVHAILRGEQVSLTEATTALGHPVRDQHTAVVLWEDGEAAAPDVLTRLSVVVNGLGADLAASVLSIPAGRAEVWAWLTSRQPIGATAVRAAVTELLQGRGEDDGSPAGAAWRIAVGCPGAGVAGLRHSHREAVDAQRHALGVASDARWTAYADVELAALVAGNEAGARRLVERELGGLADPDPSLDRLRETVAAFLAHGASVELAAAELFVHKNTVRYRVARAEELLGHPLSQRRTEVAVALACLERFGTGTGGWFSPRPG</sequence>
<dbReference type="RefSeq" id="WP_179529714.1">
    <property type="nucleotide sequence ID" value="NZ_BAAAPP010000002.1"/>
</dbReference>
<name>A0A7Y9YAH5_9ACTN</name>
<dbReference type="EMBL" id="JACBZI010000001">
    <property type="protein sequence ID" value="NYI08623.1"/>
    <property type="molecule type" value="Genomic_DNA"/>
</dbReference>
<evidence type="ECO:0000259" key="3">
    <source>
        <dbReference type="Pfam" id="PF14361"/>
    </source>
</evidence>
<organism evidence="5 6">
    <name type="scientific">Nocardioides marinus</name>
    <dbReference type="NCBI Taxonomy" id="374514"/>
    <lineage>
        <taxon>Bacteria</taxon>
        <taxon>Bacillati</taxon>
        <taxon>Actinomycetota</taxon>
        <taxon>Actinomycetes</taxon>
        <taxon>Propionibacteriales</taxon>
        <taxon>Nocardioidaceae</taxon>
        <taxon>Nocardioides</taxon>
    </lineage>
</organism>
<evidence type="ECO:0000259" key="4">
    <source>
        <dbReference type="Pfam" id="PF17853"/>
    </source>
</evidence>
<evidence type="ECO:0000313" key="5">
    <source>
        <dbReference type="EMBL" id="NYI08623.1"/>
    </source>
</evidence>
<dbReference type="GO" id="GO:0003677">
    <property type="term" value="F:DNA binding"/>
    <property type="evidence" value="ECO:0007669"/>
    <property type="project" value="UniProtKB-KW"/>
</dbReference>
<dbReference type="InterPro" id="IPR025751">
    <property type="entry name" value="RsbRD_N_dom"/>
</dbReference>
<dbReference type="InterPro" id="IPR025736">
    <property type="entry name" value="PucR_C-HTH_dom"/>
</dbReference>
<evidence type="ECO:0000256" key="1">
    <source>
        <dbReference type="ARBA" id="ARBA00006754"/>
    </source>
</evidence>
<dbReference type="PANTHER" id="PTHR33744:SF1">
    <property type="entry name" value="DNA-BINDING TRANSCRIPTIONAL ACTIVATOR ADER"/>
    <property type="match status" value="1"/>
</dbReference>
<keyword evidence="5" id="KW-0238">DNA-binding</keyword>
<dbReference type="Pfam" id="PF13556">
    <property type="entry name" value="HTH_30"/>
    <property type="match status" value="1"/>
</dbReference>
<proteinExistence type="inferred from homology"/>
<comment type="similarity">
    <text evidence="1">Belongs to the CdaR family.</text>
</comment>
<keyword evidence="6" id="KW-1185">Reference proteome</keyword>
<dbReference type="Pfam" id="PF14361">
    <property type="entry name" value="RsbRD_N"/>
    <property type="match status" value="1"/>
</dbReference>
<dbReference type="Proteomes" id="UP000537326">
    <property type="component" value="Unassembled WGS sequence"/>
</dbReference>
<dbReference type="AlphaFoldDB" id="A0A7Y9YAH5"/>
<dbReference type="Pfam" id="PF17853">
    <property type="entry name" value="GGDEF_2"/>
    <property type="match status" value="1"/>
</dbReference>
<feature type="domain" description="PucR C-terminal helix-turn-helix" evidence="2">
    <location>
        <begin position="371"/>
        <end position="427"/>
    </location>
</feature>
<gene>
    <name evidence="5" type="ORF">BKA05_000138</name>
</gene>
<dbReference type="Gene3D" id="1.10.10.2840">
    <property type="entry name" value="PucR C-terminal helix-turn-helix domain"/>
    <property type="match status" value="1"/>
</dbReference>
<feature type="domain" description="RsbT co-antagonist protein RsbRD N-terminal" evidence="3">
    <location>
        <begin position="39"/>
        <end position="181"/>
    </location>
</feature>
<protein>
    <submittedName>
        <fullName evidence="5">DNA-binding PucR family transcriptional regulator</fullName>
    </submittedName>
</protein>
<accession>A0A7Y9YAH5</accession>
<evidence type="ECO:0000259" key="2">
    <source>
        <dbReference type="Pfam" id="PF13556"/>
    </source>
</evidence>
<reference evidence="5 6" key="1">
    <citation type="submission" date="2020-07" db="EMBL/GenBank/DDBJ databases">
        <title>Sequencing the genomes of 1000 actinobacteria strains.</title>
        <authorList>
            <person name="Klenk H.-P."/>
        </authorList>
    </citation>
    <scope>NUCLEOTIDE SEQUENCE [LARGE SCALE GENOMIC DNA]</scope>
    <source>
        <strain evidence="5 6">DSM 18248</strain>
    </source>
</reference>
<evidence type="ECO:0000313" key="6">
    <source>
        <dbReference type="Proteomes" id="UP000537326"/>
    </source>
</evidence>
<dbReference type="InterPro" id="IPR042070">
    <property type="entry name" value="PucR_C-HTH_sf"/>
</dbReference>
<comment type="caution">
    <text evidence="5">The sequence shown here is derived from an EMBL/GenBank/DDBJ whole genome shotgun (WGS) entry which is preliminary data.</text>
</comment>
<feature type="domain" description="CdaR GGDEF-like" evidence="4">
    <location>
        <begin position="195"/>
        <end position="320"/>
    </location>
</feature>
<dbReference type="InterPro" id="IPR051448">
    <property type="entry name" value="CdaR-like_regulators"/>
</dbReference>